<dbReference type="InterPro" id="IPR035093">
    <property type="entry name" value="RelE/ParE_toxin_dom_sf"/>
</dbReference>
<dbReference type="SUPFAM" id="SSF143011">
    <property type="entry name" value="RelE-like"/>
    <property type="match status" value="1"/>
</dbReference>
<dbReference type="OrthoDB" id="9801102at2"/>
<reference evidence="1 2" key="1">
    <citation type="submission" date="2019-11" db="EMBL/GenBank/DDBJ databases">
        <title>Pedobacter petrophilus genome.</title>
        <authorList>
            <person name="Feldbauer M.J."/>
            <person name="Newman J.D."/>
        </authorList>
    </citation>
    <scope>NUCLEOTIDE SEQUENCE [LARGE SCALE GENOMIC DNA]</scope>
    <source>
        <strain evidence="1 2">LMG 29686</strain>
    </source>
</reference>
<evidence type="ECO:0000313" key="2">
    <source>
        <dbReference type="Proteomes" id="UP000487757"/>
    </source>
</evidence>
<dbReference type="Proteomes" id="UP000487757">
    <property type="component" value="Unassembled WGS sequence"/>
</dbReference>
<organism evidence="1 2">
    <name type="scientific">Pedobacter petrophilus</name>
    <dbReference type="NCBI Taxonomy" id="1908241"/>
    <lineage>
        <taxon>Bacteria</taxon>
        <taxon>Pseudomonadati</taxon>
        <taxon>Bacteroidota</taxon>
        <taxon>Sphingobacteriia</taxon>
        <taxon>Sphingobacteriales</taxon>
        <taxon>Sphingobacteriaceae</taxon>
        <taxon>Pedobacter</taxon>
    </lineage>
</organism>
<dbReference type="Pfam" id="PF05015">
    <property type="entry name" value="HigB-like_toxin"/>
    <property type="match status" value="1"/>
</dbReference>
<dbReference type="PANTHER" id="PTHR40266:SF2">
    <property type="entry name" value="TOXIN HIGB-1"/>
    <property type="match status" value="1"/>
</dbReference>
<protein>
    <submittedName>
        <fullName evidence="1">Plasmid maintenance system killer protein</fullName>
    </submittedName>
</protein>
<name>A0A7K0G0J3_9SPHI</name>
<dbReference type="EMBL" id="WKKH01000017">
    <property type="protein sequence ID" value="MRX76940.1"/>
    <property type="molecule type" value="Genomic_DNA"/>
</dbReference>
<dbReference type="RefSeq" id="WP_154281165.1">
    <property type="nucleotide sequence ID" value="NZ_JBHUJQ010000001.1"/>
</dbReference>
<comment type="caution">
    <text evidence="1">The sequence shown here is derived from an EMBL/GenBank/DDBJ whole genome shotgun (WGS) entry which is preliminary data.</text>
</comment>
<keyword evidence="2" id="KW-1185">Reference proteome</keyword>
<dbReference type="AlphaFoldDB" id="A0A7K0G0J3"/>
<evidence type="ECO:0000313" key="1">
    <source>
        <dbReference type="EMBL" id="MRX76940.1"/>
    </source>
</evidence>
<dbReference type="InterPro" id="IPR007711">
    <property type="entry name" value="HigB-1"/>
</dbReference>
<proteinExistence type="predicted"/>
<accession>A0A7K0G0J3</accession>
<sequence length="101" mass="12009">MEVKFVDEYLAILAQNKSTGKKKYPEDVEIAFRKRIAQIKQAKGTSDLRAIKSLHFEKLKEKRYLGKYSIRINIAYRLIFIIKKDERLEIMEVEEISNHYS</sequence>
<dbReference type="Gene3D" id="3.30.2310.20">
    <property type="entry name" value="RelE-like"/>
    <property type="match status" value="1"/>
</dbReference>
<gene>
    <name evidence="1" type="ORF">GJU39_12665</name>
</gene>
<dbReference type="PANTHER" id="PTHR40266">
    <property type="entry name" value="TOXIN HIGB-1"/>
    <property type="match status" value="1"/>
</dbReference>